<dbReference type="SUPFAM" id="SSF55909">
    <property type="entry name" value="Pentein"/>
    <property type="match status" value="1"/>
</dbReference>
<dbReference type="Proteomes" id="UP000197679">
    <property type="component" value="Chromosome"/>
</dbReference>
<gene>
    <name evidence="3" type="ORF">Mia14_0935</name>
</gene>
<proteinExistence type="predicted"/>
<name>A0A218NP05_9ARCH</name>
<evidence type="ECO:0000313" key="3">
    <source>
        <dbReference type="EMBL" id="ASI14208.1"/>
    </source>
</evidence>
<keyword evidence="2" id="KW-0648">Protein biosynthesis</keyword>
<reference evidence="3 4" key="1">
    <citation type="journal article" date="2017" name="Nat. Commun.">
        <title>'ARMAN' archaea depend on association with euryarchaeal host in culture and in situ.</title>
        <authorList>
            <person name="Golyshina O."/>
            <person name="Toshchakov S."/>
            <person name="Makarova K."/>
            <person name="Gavrilov S."/>
            <person name="Korzhenkov A."/>
            <person name="La Cono V."/>
            <person name="Arcadi E."/>
            <person name="Nechitaylo T."/>
            <person name="Ferrer M."/>
            <person name="Kublanov I."/>
            <person name="Wolf Y."/>
            <person name="Yakimov M."/>
            <person name="Golyshin P."/>
            <person name="Slesarev A."/>
            <person name="Kozyavkin S."/>
        </authorList>
    </citation>
    <scope>NUCLEOTIDE SEQUENCE [LARGE SCALE GENOMIC DNA]</scope>
    <source>
        <strain evidence="3 4">Mia14</strain>
    </source>
</reference>
<dbReference type="InterPro" id="IPR002769">
    <property type="entry name" value="eIF6"/>
</dbReference>
<dbReference type="Gene3D" id="3.75.10.10">
    <property type="entry name" value="L-arginine/glycine Amidinotransferase, Chain A"/>
    <property type="match status" value="1"/>
</dbReference>
<dbReference type="OrthoDB" id="33582at2157"/>
<accession>A0A218NP05</accession>
<evidence type="ECO:0000256" key="1">
    <source>
        <dbReference type="ARBA" id="ARBA00022540"/>
    </source>
</evidence>
<dbReference type="NCBIfam" id="TIGR00323">
    <property type="entry name" value="eIF-6"/>
    <property type="match status" value="1"/>
</dbReference>
<dbReference type="GO" id="GO:0042256">
    <property type="term" value="P:cytosolic ribosome assembly"/>
    <property type="evidence" value="ECO:0007669"/>
    <property type="project" value="InterPro"/>
</dbReference>
<organism evidence="3 4">
    <name type="scientific">Candidatus Mancarchaeum acidiphilum</name>
    <dbReference type="NCBI Taxonomy" id="1920749"/>
    <lineage>
        <taxon>Archaea</taxon>
        <taxon>Candidatus Micrarchaeota</taxon>
        <taxon>Candidatus Mancarchaeum</taxon>
    </lineage>
</organism>
<keyword evidence="4" id="KW-1185">Reference proteome</keyword>
<sequence length="224" mass="23942">MPAIKYSIVGSDYIGAFVVSTDKYAFIGGDVPDKKVSEVEEVLRVKAIRTSIMGSDLIGIFAKANSKGIIFPATTSDIEIEAIKSMGLGINIGVLDTDMNALGNNILVNDKIAFINPDYNISNARIIEDVFDVETARITTGSFKTLGANNLLTNRGLVVNNNITDEEKDMIDSMTGFKSVRSTANFGSLSVGLAATANSNGVISGESTTGYELERIRQGLDIED</sequence>
<dbReference type="PANTHER" id="PTHR10784">
    <property type="entry name" value="TRANSLATION INITIATION FACTOR 6"/>
    <property type="match status" value="1"/>
</dbReference>
<evidence type="ECO:0000313" key="4">
    <source>
        <dbReference type="Proteomes" id="UP000197679"/>
    </source>
</evidence>
<dbReference type="GO" id="GO:0043022">
    <property type="term" value="F:ribosome binding"/>
    <property type="evidence" value="ECO:0007669"/>
    <property type="project" value="InterPro"/>
</dbReference>
<keyword evidence="1 3" id="KW-0396">Initiation factor</keyword>
<dbReference type="KEGG" id="marh:Mia14_0935"/>
<dbReference type="AlphaFoldDB" id="A0A218NP05"/>
<dbReference type="GeneID" id="33314472"/>
<dbReference type="Pfam" id="PF01912">
    <property type="entry name" value="eIF-6"/>
    <property type="match status" value="1"/>
</dbReference>
<dbReference type="SMART" id="SM00654">
    <property type="entry name" value="eIF6"/>
    <property type="match status" value="1"/>
</dbReference>
<dbReference type="EMBL" id="CP019964">
    <property type="protein sequence ID" value="ASI14208.1"/>
    <property type="molecule type" value="Genomic_DNA"/>
</dbReference>
<dbReference type="GO" id="GO:0003743">
    <property type="term" value="F:translation initiation factor activity"/>
    <property type="evidence" value="ECO:0007669"/>
    <property type="project" value="UniProtKB-KW"/>
</dbReference>
<dbReference type="RefSeq" id="WP_088820503.1">
    <property type="nucleotide sequence ID" value="NZ_CP019964.1"/>
</dbReference>
<protein>
    <submittedName>
        <fullName evidence="3">Translation initiation factor aIF6</fullName>
    </submittedName>
</protein>
<evidence type="ECO:0000256" key="2">
    <source>
        <dbReference type="ARBA" id="ARBA00022917"/>
    </source>
</evidence>